<reference evidence="10" key="1">
    <citation type="journal article" date="2019" name="Int. J. Syst. Evol. Microbiol.">
        <title>The Global Catalogue of Microorganisms (GCM) 10K type strain sequencing project: providing services to taxonomists for standard genome sequencing and annotation.</title>
        <authorList>
            <consortium name="The Broad Institute Genomics Platform"/>
            <consortium name="The Broad Institute Genome Sequencing Center for Infectious Disease"/>
            <person name="Wu L."/>
            <person name="Ma J."/>
        </authorList>
    </citation>
    <scope>NUCLEOTIDE SEQUENCE [LARGE SCALE GENOMIC DNA]</scope>
    <source>
        <strain evidence="10">CCUG 46385</strain>
    </source>
</reference>
<organism evidence="9 10">
    <name type="scientific">Filifactor villosus</name>
    <dbReference type="NCBI Taxonomy" id="29374"/>
    <lineage>
        <taxon>Bacteria</taxon>
        <taxon>Bacillati</taxon>
        <taxon>Bacillota</taxon>
        <taxon>Clostridia</taxon>
        <taxon>Peptostreptococcales</taxon>
        <taxon>Filifactoraceae</taxon>
        <taxon>Filifactor</taxon>
    </lineage>
</organism>
<feature type="transmembrane region" description="Helical" evidence="7">
    <location>
        <begin position="200"/>
        <end position="225"/>
    </location>
</feature>
<evidence type="ECO:0000313" key="10">
    <source>
        <dbReference type="Proteomes" id="UP001595916"/>
    </source>
</evidence>
<feature type="transmembrane region" description="Helical" evidence="7">
    <location>
        <begin position="263"/>
        <end position="283"/>
    </location>
</feature>
<proteinExistence type="inferred from homology"/>
<evidence type="ECO:0000256" key="3">
    <source>
        <dbReference type="ARBA" id="ARBA00022475"/>
    </source>
</evidence>
<dbReference type="RefSeq" id="WP_379788841.1">
    <property type="nucleotide sequence ID" value="NZ_JBHSHL010000043.1"/>
</dbReference>
<feature type="transmembrane region" description="Helical" evidence="7">
    <location>
        <begin position="153"/>
        <end position="179"/>
    </location>
</feature>
<dbReference type="PANTHER" id="PTHR43005:SF1">
    <property type="entry name" value="SPERMIDINE_PUTRESCINE TRANSPORT SYSTEM PERMEASE PROTEIN"/>
    <property type="match status" value="1"/>
</dbReference>
<evidence type="ECO:0000256" key="2">
    <source>
        <dbReference type="ARBA" id="ARBA00022448"/>
    </source>
</evidence>
<dbReference type="PROSITE" id="PS50928">
    <property type="entry name" value="ABC_TM1"/>
    <property type="match status" value="1"/>
</dbReference>
<gene>
    <name evidence="9" type="ORF">ACFO4R_09385</name>
</gene>
<keyword evidence="6 7" id="KW-0472">Membrane</keyword>
<evidence type="ECO:0000313" key="9">
    <source>
        <dbReference type="EMBL" id="MFC4805293.1"/>
    </source>
</evidence>
<keyword evidence="5 7" id="KW-1133">Transmembrane helix</keyword>
<keyword evidence="10" id="KW-1185">Reference proteome</keyword>
<evidence type="ECO:0000256" key="1">
    <source>
        <dbReference type="ARBA" id="ARBA00004651"/>
    </source>
</evidence>
<feature type="domain" description="ABC transmembrane type-1" evidence="8">
    <location>
        <begin position="67"/>
        <end position="279"/>
    </location>
</feature>
<keyword evidence="3" id="KW-1003">Cell membrane</keyword>
<accession>A0ABV9QMY6</accession>
<feature type="transmembrane region" description="Helical" evidence="7">
    <location>
        <begin position="9"/>
        <end position="33"/>
    </location>
</feature>
<comment type="similarity">
    <text evidence="7">Belongs to the binding-protein-dependent transport system permease family.</text>
</comment>
<name>A0ABV9QMY6_9FIRM</name>
<dbReference type="Proteomes" id="UP001595916">
    <property type="component" value="Unassembled WGS sequence"/>
</dbReference>
<feature type="transmembrane region" description="Helical" evidence="7">
    <location>
        <begin position="71"/>
        <end position="93"/>
    </location>
</feature>
<sequence>MERKKYTPYLLLSPMIIVMGALVFYPILVTFWYSLHRMNLTKPAEYAFIGVENYLKILSSNGFWHAFSNSAFVLVLVVGFCIIVGFAVGLALSRKTKASGFLLALSIVPWALPGIINGILWRFIFYSGNGLANRILLNLHMIEEPYQWLGNRFVALGIISFITVWRHVPFCSIVFLAAIQSIPKSTLEAARMDGANKIREIFHIVIPMISSSFKIVFATSVLQAVNVFDEIVALSGYRDLTKTLLIENYLTTFSFLDFGKGSALVYLIMLFSGWIGFVHISNLTGGKKVEKTKV</sequence>
<evidence type="ECO:0000256" key="7">
    <source>
        <dbReference type="RuleBase" id="RU363032"/>
    </source>
</evidence>
<comment type="subcellular location">
    <subcellularLocation>
        <location evidence="1 7">Cell membrane</location>
        <topology evidence="1 7">Multi-pass membrane protein</topology>
    </subcellularLocation>
</comment>
<keyword evidence="2 7" id="KW-0813">Transport</keyword>
<feature type="transmembrane region" description="Helical" evidence="7">
    <location>
        <begin position="100"/>
        <end position="124"/>
    </location>
</feature>
<evidence type="ECO:0000259" key="8">
    <source>
        <dbReference type="PROSITE" id="PS50928"/>
    </source>
</evidence>
<dbReference type="SUPFAM" id="SSF161098">
    <property type="entry name" value="MetI-like"/>
    <property type="match status" value="1"/>
</dbReference>
<dbReference type="PANTHER" id="PTHR43005">
    <property type="entry name" value="BLR7065 PROTEIN"/>
    <property type="match status" value="1"/>
</dbReference>
<dbReference type="CDD" id="cd06261">
    <property type="entry name" value="TM_PBP2"/>
    <property type="match status" value="1"/>
</dbReference>
<evidence type="ECO:0000256" key="6">
    <source>
        <dbReference type="ARBA" id="ARBA00023136"/>
    </source>
</evidence>
<dbReference type="Gene3D" id="1.10.3720.10">
    <property type="entry name" value="MetI-like"/>
    <property type="match status" value="1"/>
</dbReference>
<keyword evidence="4 7" id="KW-0812">Transmembrane</keyword>
<evidence type="ECO:0000256" key="4">
    <source>
        <dbReference type="ARBA" id="ARBA00022692"/>
    </source>
</evidence>
<dbReference type="EMBL" id="JBHSHL010000043">
    <property type="protein sequence ID" value="MFC4805293.1"/>
    <property type="molecule type" value="Genomic_DNA"/>
</dbReference>
<dbReference type="InterPro" id="IPR000515">
    <property type="entry name" value="MetI-like"/>
</dbReference>
<comment type="caution">
    <text evidence="9">The sequence shown here is derived from an EMBL/GenBank/DDBJ whole genome shotgun (WGS) entry which is preliminary data.</text>
</comment>
<protein>
    <submittedName>
        <fullName evidence="9">Carbohydrate ABC transporter permease</fullName>
    </submittedName>
</protein>
<evidence type="ECO:0000256" key="5">
    <source>
        <dbReference type="ARBA" id="ARBA00022989"/>
    </source>
</evidence>
<dbReference type="Pfam" id="PF00528">
    <property type="entry name" value="BPD_transp_1"/>
    <property type="match status" value="1"/>
</dbReference>
<dbReference type="InterPro" id="IPR035906">
    <property type="entry name" value="MetI-like_sf"/>
</dbReference>